<gene>
    <name evidence="8" type="ORF">BcabD6B2_27000</name>
</gene>
<dbReference type="PANTHER" id="PTHR12228">
    <property type="entry name" value="TRANSCRIPTION INITIATION FACTOR TFIID 55 KD SUBUNIT-RELATED"/>
    <property type="match status" value="1"/>
</dbReference>
<evidence type="ECO:0000259" key="7">
    <source>
        <dbReference type="SMART" id="SM01370"/>
    </source>
</evidence>
<dbReference type="GO" id="GO:0016251">
    <property type="term" value="F:RNA polymerase II general transcription initiation factor activity"/>
    <property type="evidence" value="ECO:0007669"/>
    <property type="project" value="TreeGrafter"/>
</dbReference>
<keyword evidence="3" id="KW-0805">Transcription regulation</keyword>
<dbReference type="Pfam" id="PF04658">
    <property type="entry name" value="TAFII55_N"/>
    <property type="match status" value="1"/>
</dbReference>
<keyword evidence="9" id="KW-1185">Reference proteome</keyword>
<evidence type="ECO:0000256" key="3">
    <source>
        <dbReference type="ARBA" id="ARBA00023015"/>
    </source>
</evidence>
<evidence type="ECO:0000256" key="2">
    <source>
        <dbReference type="ARBA" id="ARBA00009368"/>
    </source>
</evidence>
<feature type="region of interest" description="Disordered" evidence="6">
    <location>
        <begin position="1"/>
        <end position="78"/>
    </location>
</feature>
<keyword evidence="5" id="KW-0539">Nucleus</keyword>
<comment type="similarity">
    <text evidence="2">Belongs to the TAF7 family.</text>
</comment>
<comment type="caution">
    <text evidence="8">The sequence shown here is derived from an EMBL/GenBank/DDBJ whole genome shotgun (WGS) entry which is preliminary data.</text>
</comment>
<evidence type="ECO:0000256" key="4">
    <source>
        <dbReference type="ARBA" id="ARBA00023163"/>
    </source>
</evidence>
<dbReference type="InterPro" id="IPR037817">
    <property type="entry name" value="TAF7"/>
</dbReference>
<accession>A0AAV4LTS7</accession>
<dbReference type="EMBL" id="BPLF01000002">
    <property type="protein sequence ID" value="GIX63265.1"/>
    <property type="molecule type" value="Genomic_DNA"/>
</dbReference>
<proteinExistence type="inferred from homology"/>
<evidence type="ECO:0000256" key="5">
    <source>
        <dbReference type="ARBA" id="ARBA00023242"/>
    </source>
</evidence>
<dbReference type="GO" id="GO:0051123">
    <property type="term" value="P:RNA polymerase II preinitiation complex assembly"/>
    <property type="evidence" value="ECO:0007669"/>
    <property type="project" value="TreeGrafter"/>
</dbReference>
<dbReference type="PANTHER" id="PTHR12228:SF0">
    <property type="entry name" value="TATA-BOX BINDING PROTEIN ASSOCIATED FACTOR 7"/>
    <property type="match status" value="1"/>
</dbReference>
<feature type="compositionally biased region" description="Polar residues" evidence="6">
    <location>
        <begin position="1"/>
        <end position="23"/>
    </location>
</feature>
<dbReference type="Proteomes" id="UP001497744">
    <property type="component" value="Unassembled WGS sequence"/>
</dbReference>
<dbReference type="RefSeq" id="XP_067715334.1">
    <property type="nucleotide sequence ID" value="XM_067859233.1"/>
</dbReference>
<dbReference type="CDD" id="cd08047">
    <property type="entry name" value="TAF7"/>
    <property type="match status" value="1"/>
</dbReference>
<evidence type="ECO:0000256" key="1">
    <source>
        <dbReference type="ARBA" id="ARBA00004123"/>
    </source>
</evidence>
<sequence>MSENEGSVISSIADGQSDATSGLTAPDAAVSASGPRQENADHYASSPGAANAARSFAADGPAEGQRGGPPSRPKSRGFDDAIKGKLLARHGIFGAHEICENLLFNKPAKGERHSSKRLQYADSSAARDFSDLGSTDKHCIIRFPPEVAEIIRNRGSSGEDMGVTIEPTGRYDYREFVVRVRGVPLELIGILVELPCHLEAHKTLDCDLLFKSADVSQLMVVQERKEAEVTIEDMRQRMWEWPDGLTPPTANIRKRRFKDYDLYNNEEVKEAEKEALILLRGLVRDSYHFEVKSAQEVLELVESYRNGNIKERIVGPDEDVLSYIRAVQNYEAADDDSEIMFNGDQDGFMK</sequence>
<protein>
    <submittedName>
        <fullName evidence="8">TAF7-like RNA polymerase II TAF7L</fullName>
    </submittedName>
</protein>
<reference evidence="8 9" key="1">
    <citation type="submission" date="2021-06" db="EMBL/GenBank/DDBJ databases">
        <title>Genome sequence of Babesia caballi.</title>
        <authorList>
            <person name="Yamagishi J."/>
            <person name="Kidaka T."/>
            <person name="Ochi A."/>
        </authorList>
    </citation>
    <scope>NUCLEOTIDE SEQUENCE [LARGE SCALE GENOMIC DNA]</scope>
    <source>
        <strain evidence="8">USDA-D6B2</strain>
    </source>
</reference>
<keyword evidence="4" id="KW-0804">Transcription</keyword>
<dbReference type="GO" id="GO:0005669">
    <property type="term" value="C:transcription factor TFIID complex"/>
    <property type="evidence" value="ECO:0007669"/>
    <property type="project" value="InterPro"/>
</dbReference>
<feature type="domain" description="TAFII55 protein conserved region" evidence="7">
    <location>
        <begin position="135"/>
        <end position="286"/>
    </location>
</feature>
<dbReference type="AlphaFoldDB" id="A0AAV4LTS7"/>
<name>A0AAV4LTS7_BABCB</name>
<comment type="subcellular location">
    <subcellularLocation>
        <location evidence="1">Nucleus</location>
    </subcellularLocation>
</comment>
<dbReference type="GeneID" id="94194746"/>
<evidence type="ECO:0000256" key="6">
    <source>
        <dbReference type="SAM" id="MobiDB-lite"/>
    </source>
</evidence>
<dbReference type="InterPro" id="IPR006751">
    <property type="entry name" value="TAFII55_prot_cons_reg"/>
</dbReference>
<evidence type="ECO:0000313" key="8">
    <source>
        <dbReference type="EMBL" id="GIX63265.1"/>
    </source>
</evidence>
<dbReference type="SMART" id="SM01370">
    <property type="entry name" value="TAFII55_N"/>
    <property type="match status" value="1"/>
</dbReference>
<evidence type="ECO:0000313" key="9">
    <source>
        <dbReference type="Proteomes" id="UP001497744"/>
    </source>
</evidence>
<organism evidence="8 9">
    <name type="scientific">Babesia caballi</name>
    <dbReference type="NCBI Taxonomy" id="5871"/>
    <lineage>
        <taxon>Eukaryota</taxon>
        <taxon>Sar</taxon>
        <taxon>Alveolata</taxon>
        <taxon>Apicomplexa</taxon>
        <taxon>Aconoidasida</taxon>
        <taxon>Piroplasmida</taxon>
        <taxon>Babesiidae</taxon>
        <taxon>Babesia</taxon>
    </lineage>
</organism>